<dbReference type="PANTHER" id="PTHR33693">
    <property type="entry name" value="TYPE-5 URACIL-DNA GLYCOSYLASE"/>
    <property type="match status" value="1"/>
</dbReference>
<dbReference type="GO" id="GO:0004844">
    <property type="term" value="F:uracil DNA N-glycosylase activity"/>
    <property type="evidence" value="ECO:0007669"/>
    <property type="project" value="UniProtKB-EC"/>
</dbReference>
<protein>
    <recommendedName>
        <fullName evidence="4">Type-4 uracil-DNA glycosylase</fullName>
        <ecNumber evidence="3">3.2.2.27</ecNumber>
    </recommendedName>
</protein>
<dbReference type="SMART" id="SM00987">
    <property type="entry name" value="UreE_C"/>
    <property type="match status" value="1"/>
</dbReference>
<comment type="caution">
    <text evidence="13">The sequence shown here is derived from an EMBL/GenBank/DDBJ whole genome shotgun (WGS) entry which is preliminary data.</text>
</comment>
<dbReference type="InterPro" id="IPR036895">
    <property type="entry name" value="Uracil-DNA_glycosylase-like_sf"/>
</dbReference>
<dbReference type="CDD" id="cd10030">
    <property type="entry name" value="UDG-F4_TTUDGA_SPO1dp_like"/>
    <property type="match status" value="1"/>
</dbReference>
<dbReference type="EMBL" id="JALJXV010000002">
    <property type="protein sequence ID" value="MCP1673654.1"/>
    <property type="molecule type" value="Genomic_DNA"/>
</dbReference>
<dbReference type="SUPFAM" id="SSF52141">
    <property type="entry name" value="Uracil-DNA glycosylase-like"/>
    <property type="match status" value="1"/>
</dbReference>
<dbReference type="InterPro" id="IPR051536">
    <property type="entry name" value="UDG_Type-4/5"/>
</dbReference>
<evidence type="ECO:0000256" key="2">
    <source>
        <dbReference type="ARBA" id="ARBA00006521"/>
    </source>
</evidence>
<accession>A0AAE3KAK5</accession>
<organism evidence="13 14">
    <name type="scientific">Natronocella acetinitrilica</name>
    <dbReference type="NCBI Taxonomy" id="414046"/>
    <lineage>
        <taxon>Bacteria</taxon>
        <taxon>Pseudomonadati</taxon>
        <taxon>Pseudomonadota</taxon>
        <taxon>Gammaproteobacteria</taxon>
        <taxon>Chromatiales</taxon>
        <taxon>Ectothiorhodospiraceae</taxon>
        <taxon>Natronocella</taxon>
    </lineage>
</organism>
<dbReference type="NCBIfam" id="TIGR00758">
    <property type="entry name" value="UDG_fam4"/>
    <property type="match status" value="1"/>
</dbReference>
<evidence type="ECO:0000256" key="5">
    <source>
        <dbReference type="ARBA" id="ARBA00022485"/>
    </source>
</evidence>
<dbReference type="Pfam" id="PF03167">
    <property type="entry name" value="UDG"/>
    <property type="match status" value="1"/>
</dbReference>
<evidence type="ECO:0000256" key="8">
    <source>
        <dbReference type="ARBA" id="ARBA00022801"/>
    </source>
</evidence>
<keyword evidence="14" id="KW-1185">Reference proteome</keyword>
<sequence>MSADPARCTACRLCETRTQVVLPDGAAGGLLAVGEAPGRDEDLQGVGFVGRAGRTLDGVLLELGLHRADYARTNVVRCRPPENRKPRRDEVQACSGWLQGAVNALQPRVILAVGQSAAEQLLTLPRQPYLEFVVATLQGSEPLQRYGGVSVVPMPHTSPLAWNRRRADGTALRDIGARAAAQAVSVLAAAGAPARR</sequence>
<evidence type="ECO:0000256" key="6">
    <source>
        <dbReference type="ARBA" id="ARBA00022723"/>
    </source>
</evidence>
<dbReference type="GO" id="GO:0046872">
    <property type="term" value="F:metal ion binding"/>
    <property type="evidence" value="ECO:0007669"/>
    <property type="project" value="UniProtKB-KW"/>
</dbReference>
<evidence type="ECO:0000256" key="9">
    <source>
        <dbReference type="ARBA" id="ARBA00023004"/>
    </source>
</evidence>
<evidence type="ECO:0000256" key="10">
    <source>
        <dbReference type="ARBA" id="ARBA00023014"/>
    </source>
</evidence>
<dbReference type="AlphaFoldDB" id="A0AAE3KAK5"/>
<keyword evidence="5" id="KW-0004">4Fe-4S</keyword>
<gene>
    <name evidence="13" type="ORF">J2T57_000753</name>
</gene>
<dbReference type="GO" id="GO:0051539">
    <property type="term" value="F:4 iron, 4 sulfur cluster binding"/>
    <property type="evidence" value="ECO:0007669"/>
    <property type="project" value="UniProtKB-KW"/>
</dbReference>
<dbReference type="GO" id="GO:0006281">
    <property type="term" value="P:DNA repair"/>
    <property type="evidence" value="ECO:0007669"/>
    <property type="project" value="UniProtKB-KW"/>
</dbReference>
<dbReference type="EC" id="3.2.2.27" evidence="3"/>
<evidence type="ECO:0000256" key="4">
    <source>
        <dbReference type="ARBA" id="ARBA00019403"/>
    </source>
</evidence>
<comment type="similarity">
    <text evidence="2">Belongs to the uracil-DNA glycosylase (UDG) superfamily. Type 4 (UDGa) family.</text>
</comment>
<dbReference type="Gene3D" id="3.40.470.10">
    <property type="entry name" value="Uracil-DNA glycosylase-like domain"/>
    <property type="match status" value="1"/>
</dbReference>
<dbReference type="InterPro" id="IPR005273">
    <property type="entry name" value="Ura-DNA_glyco_family4"/>
</dbReference>
<keyword evidence="8" id="KW-0378">Hydrolase</keyword>
<evidence type="ECO:0000256" key="7">
    <source>
        <dbReference type="ARBA" id="ARBA00022763"/>
    </source>
</evidence>
<evidence type="ECO:0000256" key="1">
    <source>
        <dbReference type="ARBA" id="ARBA00001400"/>
    </source>
</evidence>
<name>A0AAE3KAK5_9GAMM</name>
<evidence type="ECO:0000259" key="12">
    <source>
        <dbReference type="SMART" id="SM00986"/>
    </source>
</evidence>
<keyword evidence="9" id="KW-0408">Iron</keyword>
<evidence type="ECO:0000313" key="13">
    <source>
        <dbReference type="EMBL" id="MCP1673654.1"/>
    </source>
</evidence>
<evidence type="ECO:0000313" key="14">
    <source>
        <dbReference type="Proteomes" id="UP001205843"/>
    </source>
</evidence>
<dbReference type="RefSeq" id="WP_253474444.1">
    <property type="nucleotide sequence ID" value="NZ_JALJXV010000002.1"/>
</dbReference>
<dbReference type="Proteomes" id="UP001205843">
    <property type="component" value="Unassembled WGS sequence"/>
</dbReference>
<evidence type="ECO:0000256" key="3">
    <source>
        <dbReference type="ARBA" id="ARBA00012030"/>
    </source>
</evidence>
<keyword evidence="6" id="KW-0479">Metal-binding</keyword>
<keyword evidence="7" id="KW-0227">DNA damage</keyword>
<evidence type="ECO:0000256" key="11">
    <source>
        <dbReference type="ARBA" id="ARBA00023204"/>
    </source>
</evidence>
<keyword evidence="11" id="KW-0234">DNA repair</keyword>
<feature type="domain" description="Uracil-DNA glycosylase-like" evidence="12">
    <location>
        <begin position="22"/>
        <end position="176"/>
    </location>
</feature>
<keyword evidence="10" id="KW-0411">Iron-sulfur</keyword>
<proteinExistence type="inferred from homology"/>
<dbReference type="InterPro" id="IPR005122">
    <property type="entry name" value="Uracil-DNA_glycosylase-like"/>
</dbReference>
<comment type="catalytic activity">
    <reaction evidence="1">
        <text>Hydrolyzes single-stranded DNA or mismatched double-stranded DNA and polynucleotides, releasing free uracil.</text>
        <dbReference type="EC" id="3.2.2.27"/>
    </reaction>
</comment>
<reference evidence="13" key="1">
    <citation type="submission" date="2022-03" db="EMBL/GenBank/DDBJ databases">
        <title>Genomic Encyclopedia of Type Strains, Phase III (KMG-III): the genomes of soil and plant-associated and newly described type strains.</title>
        <authorList>
            <person name="Whitman W."/>
        </authorList>
    </citation>
    <scope>NUCLEOTIDE SEQUENCE</scope>
    <source>
        <strain evidence="13">ANL 6-2</strain>
    </source>
</reference>
<dbReference type="PANTHER" id="PTHR33693:SF1">
    <property type="entry name" value="TYPE-4 URACIL-DNA GLYCOSYLASE"/>
    <property type="match status" value="1"/>
</dbReference>
<dbReference type="SMART" id="SM00986">
    <property type="entry name" value="UDG"/>
    <property type="match status" value="1"/>
</dbReference>